<keyword evidence="5" id="KW-1185">Reference proteome</keyword>
<evidence type="ECO:0008006" key="6">
    <source>
        <dbReference type="Google" id="ProtNLM"/>
    </source>
</evidence>
<proteinExistence type="predicted"/>
<sequence length="1658" mass="186846">MTDYLLVEPSSLEDLKAPLRGSARLKYTCFDVSSRYIAVGSNTGSVYIFDKNSLRHLQVVFTEEEPSSVNNVKLCASNKTVAFSMINGLVQVMELNIDKRQKPERLRSVSNHLHRTVSCIHWDPSGQKLYTADNIGNVVVANIPSSKMKNLVQVPVEVILNLSVPVIQLDFYQDKLLVSTRTECFLCNTAKHNYLQIGTKPRDGVYGACFLQGDNTVPIMYCARPGSRLWEVDIEGNVQHTHQFKQLLAIPPVHVLSIRDNTWRLEKKEFPPLGINFPVLKSLSNKFILTWNKTKLILLDPLQEQPKVILWTEFQTDILEAGIHGTEMYVFLTSGEIHKLILMSASQTVSVLVSRKLWELAAQVCGTYSQSIMANHGGRHLSRKILKDLVQNIHNGCQSEHEGKVMEIFEKISAEAASSSETEGSEYSRSRSSSGASIVRLDSGIYQIKNSKSSASLDSWNETGSQDEVDSGTSSPVKLPSGTNEVIVNIVDEDELEKDLNSNDKSKQDQERCFVDTESSEQMEKNQDMPVCTINGGHVEVESSEVENHTELNKESLNRLINSDDIFADDEILIPRGSIKLATKKPILNGDLYENSFEQANSSLNGLVKDEIIDIVSIQDQDLIPLIVKNSESDGQKKSSTRKKAVTVDIDGRKPKDEKHRRRNSRSKLKETDREHKKQESSHSSKEMISNSAPNEYLNSIPVTQSNSSPLKRTESCPAMTEKPSLIQPNAAELPSPSASPLSQSWEEPTKMTLTSVKGSLQSKFANTKKKFLDTIKEKKRISSSPKDSKESPVQIQVTSCIPEEQELKQDIPLSDPVQESPILGLNEFIQKTVKTRAKLQDFSVMLNPDALWETLADWMISLNTVMKNLNTQKYLKVLQSKHSERCRLRLVTESSKEENKSDVMEDVQTALDDTEKDKEVMDTECELPSNSILEPSDFEKLSVQDFCNVEDPLQLSSEMFTLVKDLARQCFNSQCFNNIVGSIEPDLGAISFCDICPNCYQTNETNIASVFNTSVRLSGEHTKTDVYGNPGDKEEGISSSSILESVVNTQGPCKSTVNENSSVCDTEENNFLDSSHCEVSEHGISNIRSLGMNGVTALDTSDIAAFVRCYFFLLDKIDLIQSVYLTGSTMSQDDKFQVWTAWMQSLQVKNEADSSLLALDKKSKDEAISMLELSRHDQQRALFSVYKLFKRFPVETVSFCVKCDHLQPVDIVYLCQHYQQDETVLLDQYMCGRFVELQSSRRLLKSNLIMEERVALTWLRTLLGKTVISKQLKDEDGNPWLSSHCVAWEDRDKVDFILLNISEDHREKCFSMCTESGYWRGCLILLKKQQKWREMATMIFCLGDLQLFSEMDLLPETISDWKSFVELFQLYSDNHQKKYHSNVENNSYRNPTAHDNSLVHKEASDNQSSFEKMSESSDLHSQVKNSDISVPNTPGKESPCGDLENKTFHERKSESPAFCGLETESLTHKETTEFSDGPVCGGGCISLGEVASLMLQHLDESVCVGIWTEMEVAEGCIDQSVYQSSITTALNHRHQRNVMHNLLEKIDSYLWAKKPNTLMPELQYAVSVERKSRGSRKERTNEQLMTLLSEKPADGRRYMEDSECHWGITTNILKCCRMCNISLSESISHVEPGILVFDCGHGFHKYCCQGRVCQLCS</sequence>
<feature type="domain" description="HPS5-like beta-propeller" evidence="2">
    <location>
        <begin position="6"/>
        <end position="332"/>
    </location>
</feature>
<evidence type="ECO:0000259" key="2">
    <source>
        <dbReference type="Pfam" id="PF23756"/>
    </source>
</evidence>
<feature type="compositionally biased region" description="Polar residues" evidence="1">
    <location>
        <begin position="455"/>
        <end position="464"/>
    </location>
</feature>
<feature type="domain" description="HPS5 TPR" evidence="3">
    <location>
        <begin position="1101"/>
        <end position="1394"/>
    </location>
</feature>
<feature type="compositionally biased region" description="Polar residues" evidence="1">
    <location>
        <begin position="688"/>
        <end position="711"/>
    </location>
</feature>
<dbReference type="InterPro" id="IPR036322">
    <property type="entry name" value="WD40_repeat_dom_sf"/>
</dbReference>
<dbReference type="Gene3D" id="2.130.10.10">
    <property type="entry name" value="YVTN repeat-like/Quinoprotein amine dehydrogenase"/>
    <property type="match status" value="1"/>
</dbReference>
<dbReference type="PANTHER" id="PTHR23287:SF18">
    <property type="entry name" value="BLOC-2 COMPLEX MEMBER HPS5"/>
    <property type="match status" value="1"/>
</dbReference>
<feature type="region of interest" description="Disordered" evidence="1">
    <location>
        <begin position="777"/>
        <end position="797"/>
    </location>
</feature>
<dbReference type="GO" id="GO:0048066">
    <property type="term" value="P:developmental pigmentation"/>
    <property type="evidence" value="ECO:0007669"/>
    <property type="project" value="TreeGrafter"/>
</dbReference>
<accession>A0A8W8NS58</accession>
<dbReference type="OrthoDB" id="19493at2759"/>
<dbReference type="InterPro" id="IPR056499">
    <property type="entry name" value="Beta-prop_HPS5-like"/>
</dbReference>
<feature type="region of interest" description="Disordered" evidence="1">
    <location>
        <begin position="455"/>
        <end position="525"/>
    </location>
</feature>
<dbReference type="SUPFAM" id="SSF50978">
    <property type="entry name" value="WD40 repeat-like"/>
    <property type="match status" value="1"/>
</dbReference>
<feature type="compositionally biased region" description="Basic and acidic residues" evidence="1">
    <location>
        <begin position="498"/>
        <end position="515"/>
    </location>
</feature>
<name>A0A8W8NS58_MAGGI</name>
<feature type="compositionally biased region" description="Low complexity" evidence="1">
    <location>
        <begin position="731"/>
        <end position="745"/>
    </location>
</feature>
<dbReference type="GO" id="GO:0005737">
    <property type="term" value="C:cytoplasm"/>
    <property type="evidence" value="ECO:0007669"/>
    <property type="project" value="TreeGrafter"/>
</dbReference>
<dbReference type="Pfam" id="PF23758">
    <property type="entry name" value="TPR_HPS5"/>
    <property type="match status" value="1"/>
</dbReference>
<evidence type="ECO:0000313" key="5">
    <source>
        <dbReference type="Proteomes" id="UP000005408"/>
    </source>
</evidence>
<feature type="compositionally biased region" description="Polar residues" evidence="1">
    <location>
        <begin position="471"/>
        <end position="486"/>
    </location>
</feature>
<feature type="region of interest" description="Disordered" evidence="1">
    <location>
        <begin position="1402"/>
        <end position="1442"/>
    </location>
</feature>
<feature type="region of interest" description="Disordered" evidence="1">
    <location>
        <begin position="632"/>
        <end position="719"/>
    </location>
</feature>
<evidence type="ECO:0000259" key="3">
    <source>
        <dbReference type="Pfam" id="PF23758"/>
    </source>
</evidence>
<evidence type="ECO:0000256" key="1">
    <source>
        <dbReference type="SAM" id="MobiDB-lite"/>
    </source>
</evidence>
<feature type="region of interest" description="Disordered" evidence="1">
    <location>
        <begin position="729"/>
        <end position="748"/>
    </location>
</feature>
<feature type="compositionally biased region" description="Basic and acidic residues" evidence="1">
    <location>
        <begin position="668"/>
        <end position="686"/>
    </location>
</feature>
<dbReference type="OMA" id="DSYLWSQ"/>
<feature type="compositionally biased region" description="Polar residues" evidence="1">
    <location>
        <begin position="1420"/>
        <end position="1433"/>
    </location>
</feature>
<dbReference type="Proteomes" id="UP000005408">
    <property type="component" value="Unassembled WGS sequence"/>
</dbReference>
<evidence type="ECO:0000313" key="4">
    <source>
        <dbReference type="EnsemblMetazoa" id="G6508.3:cds"/>
    </source>
</evidence>
<dbReference type="EnsemblMetazoa" id="G6508.3">
    <property type="protein sequence ID" value="G6508.3:cds"/>
    <property type="gene ID" value="G6508"/>
</dbReference>
<dbReference type="PANTHER" id="PTHR23287">
    <property type="entry name" value="RUBY-EYE2-LIKE PROTEIN"/>
    <property type="match status" value="1"/>
</dbReference>
<dbReference type="Pfam" id="PF23756">
    <property type="entry name" value="Beta-prop_HPS5"/>
    <property type="match status" value="1"/>
</dbReference>
<dbReference type="InterPro" id="IPR056445">
    <property type="entry name" value="TPR_HPS5"/>
</dbReference>
<protein>
    <recommendedName>
        <fullName evidence="6">Hermansky-Pudlak syndrome 5 protein</fullName>
    </recommendedName>
</protein>
<organism evidence="4 5">
    <name type="scientific">Magallana gigas</name>
    <name type="common">Pacific oyster</name>
    <name type="synonym">Crassostrea gigas</name>
    <dbReference type="NCBI Taxonomy" id="29159"/>
    <lineage>
        <taxon>Eukaryota</taxon>
        <taxon>Metazoa</taxon>
        <taxon>Spiralia</taxon>
        <taxon>Lophotrochozoa</taxon>
        <taxon>Mollusca</taxon>
        <taxon>Bivalvia</taxon>
        <taxon>Autobranchia</taxon>
        <taxon>Pteriomorphia</taxon>
        <taxon>Ostreida</taxon>
        <taxon>Ostreoidea</taxon>
        <taxon>Ostreidae</taxon>
        <taxon>Magallana</taxon>
    </lineage>
</organism>
<dbReference type="InterPro" id="IPR015943">
    <property type="entry name" value="WD40/YVTN_repeat-like_dom_sf"/>
</dbReference>
<reference evidence="4" key="1">
    <citation type="submission" date="2022-08" db="UniProtKB">
        <authorList>
            <consortium name="EnsemblMetazoa"/>
        </authorList>
    </citation>
    <scope>IDENTIFICATION</scope>
    <source>
        <strain evidence="4">05x7-T-G4-1.051#20</strain>
    </source>
</reference>